<reference evidence="6 7" key="1">
    <citation type="submission" date="2019-04" db="EMBL/GenBank/DDBJ databases">
        <title>Draft genome of the big-headed turtle Platysternon megacephalum.</title>
        <authorList>
            <person name="Gong S."/>
        </authorList>
    </citation>
    <scope>NUCLEOTIDE SEQUENCE [LARGE SCALE GENOMIC DNA]</scope>
    <source>
        <strain evidence="6">DO16091913</strain>
        <tissue evidence="6">Muscle</tissue>
    </source>
</reference>
<feature type="compositionally biased region" description="Polar residues" evidence="5">
    <location>
        <begin position="169"/>
        <end position="181"/>
    </location>
</feature>
<evidence type="ECO:0000313" key="6">
    <source>
        <dbReference type="EMBL" id="TFJ97409.1"/>
    </source>
</evidence>
<protein>
    <submittedName>
        <fullName evidence="6">Synaptonemal complex central element protein 1</fullName>
    </submittedName>
</protein>
<feature type="coiled-coil region" evidence="4">
    <location>
        <begin position="1"/>
        <end position="105"/>
    </location>
</feature>
<dbReference type="AlphaFoldDB" id="A0A4D9DPK6"/>
<dbReference type="STRING" id="55544.A0A4D9DPK6"/>
<sequence>MDDLVGRISRLQRAKQALSQELHDGKVRSEELQAELEELNEEKLNLEEICSQKQEVLRTLQLRCQETEAEAQRQQTLSQERKQSIEELTAKIQEEKLKQRKQSTRVTLPQTLFLSFAPDKLIQDNLAQVETQLDSLPQAEAAPSPERMFLKSQEASTALLTAELEAQQGSRGDSASMETDA</sequence>
<keyword evidence="3" id="KW-0469">Meiosis</keyword>
<dbReference type="GO" id="GO:0007130">
    <property type="term" value="P:synaptonemal complex assembly"/>
    <property type="evidence" value="ECO:0007669"/>
    <property type="project" value="InterPro"/>
</dbReference>
<reference evidence="6 7" key="2">
    <citation type="submission" date="2019-04" db="EMBL/GenBank/DDBJ databases">
        <title>The genome sequence of big-headed turtle.</title>
        <authorList>
            <person name="Gong S."/>
        </authorList>
    </citation>
    <scope>NUCLEOTIDE SEQUENCE [LARGE SCALE GENOMIC DNA]</scope>
    <source>
        <strain evidence="6">DO16091913</strain>
        <tissue evidence="6">Muscle</tissue>
    </source>
</reference>
<proteinExistence type="inferred from homology"/>
<accession>A0A4D9DPK6</accession>
<keyword evidence="2 4" id="KW-0175">Coiled coil</keyword>
<evidence type="ECO:0000256" key="4">
    <source>
        <dbReference type="SAM" id="Coils"/>
    </source>
</evidence>
<dbReference type="PANTHER" id="PTHR21731">
    <property type="entry name" value="SYNAPTONEMAL COMPLEX CENTRAL ELEMENT PROTEIN 1-LIKE"/>
    <property type="match status" value="1"/>
</dbReference>
<evidence type="ECO:0000313" key="7">
    <source>
        <dbReference type="Proteomes" id="UP000297703"/>
    </source>
</evidence>
<dbReference type="EMBL" id="QXTE01000497">
    <property type="protein sequence ID" value="TFJ97409.1"/>
    <property type="molecule type" value="Genomic_DNA"/>
</dbReference>
<dbReference type="PANTHER" id="PTHR21731:SF1">
    <property type="entry name" value="SYNAPTONEMAL COMPLEX CENTRAL ELEMENT PROTEIN 1-LIKE"/>
    <property type="match status" value="1"/>
</dbReference>
<evidence type="ECO:0000256" key="1">
    <source>
        <dbReference type="ARBA" id="ARBA00010094"/>
    </source>
</evidence>
<name>A0A4D9DPK6_9SAUR</name>
<dbReference type="GO" id="GO:0000795">
    <property type="term" value="C:synaptonemal complex"/>
    <property type="evidence" value="ECO:0007669"/>
    <property type="project" value="InterPro"/>
</dbReference>
<dbReference type="Proteomes" id="UP000297703">
    <property type="component" value="Unassembled WGS sequence"/>
</dbReference>
<dbReference type="InterPro" id="IPR026676">
    <property type="entry name" value="SYCE1"/>
</dbReference>
<dbReference type="OrthoDB" id="8931744at2759"/>
<evidence type="ECO:0000256" key="5">
    <source>
        <dbReference type="SAM" id="MobiDB-lite"/>
    </source>
</evidence>
<feature type="region of interest" description="Disordered" evidence="5">
    <location>
        <begin position="161"/>
        <end position="181"/>
    </location>
</feature>
<evidence type="ECO:0000256" key="2">
    <source>
        <dbReference type="ARBA" id="ARBA00023054"/>
    </source>
</evidence>
<comment type="caution">
    <text evidence="6">The sequence shown here is derived from an EMBL/GenBank/DDBJ whole genome shotgun (WGS) entry which is preliminary data.</text>
</comment>
<keyword evidence="7" id="KW-1185">Reference proteome</keyword>
<evidence type="ECO:0000256" key="3">
    <source>
        <dbReference type="ARBA" id="ARBA00023254"/>
    </source>
</evidence>
<dbReference type="Pfam" id="PF15233">
    <property type="entry name" value="SYCE1"/>
    <property type="match status" value="1"/>
</dbReference>
<gene>
    <name evidence="6" type="ORF">DR999_PMT20750</name>
</gene>
<comment type="similarity">
    <text evidence="1">Belongs to the SYCE family.</text>
</comment>
<organism evidence="6 7">
    <name type="scientific">Platysternon megacephalum</name>
    <name type="common">big-headed turtle</name>
    <dbReference type="NCBI Taxonomy" id="55544"/>
    <lineage>
        <taxon>Eukaryota</taxon>
        <taxon>Metazoa</taxon>
        <taxon>Chordata</taxon>
        <taxon>Craniata</taxon>
        <taxon>Vertebrata</taxon>
        <taxon>Euteleostomi</taxon>
        <taxon>Archelosauria</taxon>
        <taxon>Testudinata</taxon>
        <taxon>Testudines</taxon>
        <taxon>Cryptodira</taxon>
        <taxon>Durocryptodira</taxon>
        <taxon>Testudinoidea</taxon>
        <taxon>Platysternidae</taxon>
        <taxon>Platysternon</taxon>
    </lineage>
</organism>